<dbReference type="InterPro" id="IPR030048">
    <property type="entry name" value="SurE"/>
</dbReference>
<keyword evidence="6" id="KW-0547">Nucleotide-binding</keyword>
<comment type="similarity">
    <text evidence="2">Belongs to the SurE nucleotidase family.</text>
</comment>
<comment type="caution">
    <text evidence="9">The sequence shown here is derived from an EMBL/GenBank/DDBJ whole genome shotgun (WGS) entry which is preliminary data.</text>
</comment>
<dbReference type="EC" id="3.1.3.5" evidence="3"/>
<feature type="domain" description="Survival protein SurE-like phosphatase/nucleotidase" evidence="8">
    <location>
        <begin position="17"/>
        <end position="232"/>
    </location>
</feature>
<evidence type="ECO:0000256" key="4">
    <source>
        <dbReference type="ARBA" id="ARBA00022490"/>
    </source>
</evidence>
<evidence type="ECO:0000256" key="5">
    <source>
        <dbReference type="ARBA" id="ARBA00022723"/>
    </source>
</evidence>
<organism evidence="9 10">
    <name type="scientific">Pseudokineococcus lusitanus</name>
    <dbReference type="NCBI Taxonomy" id="763993"/>
    <lineage>
        <taxon>Bacteria</taxon>
        <taxon>Bacillati</taxon>
        <taxon>Actinomycetota</taxon>
        <taxon>Actinomycetes</taxon>
        <taxon>Kineosporiales</taxon>
        <taxon>Kineosporiaceae</taxon>
        <taxon>Pseudokineococcus</taxon>
    </lineage>
</organism>
<protein>
    <recommendedName>
        <fullName evidence="3">5'-nucleotidase</fullName>
        <ecNumber evidence="3">3.1.3.5</ecNumber>
    </recommendedName>
</protein>
<dbReference type="InterPro" id="IPR002828">
    <property type="entry name" value="SurE-like_Pase/nucleotidase"/>
</dbReference>
<evidence type="ECO:0000256" key="7">
    <source>
        <dbReference type="ARBA" id="ARBA00022801"/>
    </source>
</evidence>
<dbReference type="GO" id="GO:0008254">
    <property type="term" value="F:3'-nucleotidase activity"/>
    <property type="evidence" value="ECO:0007669"/>
    <property type="project" value="TreeGrafter"/>
</dbReference>
<accession>A0A3N1HJU6</accession>
<keyword evidence="5" id="KW-0479">Metal-binding</keyword>
<comment type="catalytic activity">
    <reaction evidence="1">
        <text>a ribonucleoside 5'-phosphate + H2O = a ribonucleoside + phosphate</text>
        <dbReference type="Rhea" id="RHEA:12484"/>
        <dbReference type="ChEBI" id="CHEBI:15377"/>
        <dbReference type="ChEBI" id="CHEBI:18254"/>
        <dbReference type="ChEBI" id="CHEBI:43474"/>
        <dbReference type="ChEBI" id="CHEBI:58043"/>
        <dbReference type="EC" id="3.1.3.5"/>
    </reaction>
</comment>
<dbReference type="GO" id="GO:0046872">
    <property type="term" value="F:metal ion binding"/>
    <property type="evidence" value="ECO:0007669"/>
    <property type="project" value="UniProtKB-KW"/>
</dbReference>
<dbReference type="EMBL" id="RJKN01000005">
    <property type="protein sequence ID" value="ROP42741.1"/>
    <property type="molecule type" value="Genomic_DNA"/>
</dbReference>
<gene>
    <name evidence="9" type="ORF">EDC03_2026</name>
</gene>
<reference evidence="9 10" key="1">
    <citation type="journal article" date="2015" name="Stand. Genomic Sci.">
        <title>Genomic Encyclopedia of Bacterial and Archaeal Type Strains, Phase III: the genomes of soil and plant-associated and newly described type strains.</title>
        <authorList>
            <person name="Whitman W.B."/>
            <person name="Woyke T."/>
            <person name="Klenk H.P."/>
            <person name="Zhou Y."/>
            <person name="Lilburn T.G."/>
            <person name="Beck B.J."/>
            <person name="De Vos P."/>
            <person name="Vandamme P."/>
            <person name="Eisen J.A."/>
            <person name="Garrity G."/>
            <person name="Hugenholtz P."/>
            <person name="Kyrpides N.C."/>
        </authorList>
    </citation>
    <scope>NUCLEOTIDE SEQUENCE [LARGE SCALE GENOMIC DNA]</scope>
    <source>
        <strain evidence="9 10">CECT 7306</strain>
    </source>
</reference>
<evidence type="ECO:0000256" key="6">
    <source>
        <dbReference type="ARBA" id="ARBA00022741"/>
    </source>
</evidence>
<proteinExistence type="inferred from homology"/>
<evidence type="ECO:0000259" key="8">
    <source>
        <dbReference type="Pfam" id="PF01975"/>
    </source>
</evidence>
<dbReference type="GO" id="GO:0004309">
    <property type="term" value="F:exopolyphosphatase activity"/>
    <property type="evidence" value="ECO:0007669"/>
    <property type="project" value="TreeGrafter"/>
</dbReference>
<keyword evidence="7" id="KW-0378">Hydrolase</keyword>
<keyword evidence="4" id="KW-0963">Cytoplasm</keyword>
<dbReference type="RefSeq" id="WP_123380138.1">
    <property type="nucleotide sequence ID" value="NZ_RJKN01000005.1"/>
</dbReference>
<evidence type="ECO:0000256" key="3">
    <source>
        <dbReference type="ARBA" id="ARBA00012643"/>
    </source>
</evidence>
<evidence type="ECO:0000256" key="1">
    <source>
        <dbReference type="ARBA" id="ARBA00000815"/>
    </source>
</evidence>
<sequence>MSTPDAAGSAQARPCALVTNDDGVEGLGLAPLAAAAVAAGYDVVVAAPSRDRSGASAAVDAELDGDRLPVVEVALPWPDATGPGLDADDPKAWAAEARQHEGTDRLRVLAVAASPAFCVRAGLRGAFGRVPDLVLSGVNHGLNTGAAVLHSGTVGAALTATVFGVRGLAVSAGTVPGRGLDVAPATWGAVVRVVAGTLRWVEEHEPVGTLSVNVPHVGLGDELRGLRAATLASAGTAQGVAFERGEGWVRLQAPTPEADGPEDEGSDTVLLAQGWATATLLGPVEQRAGDELDLGDLAGPAAG</sequence>
<dbReference type="GO" id="GO:0008253">
    <property type="term" value="F:5'-nucleotidase activity"/>
    <property type="evidence" value="ECO:0007669"/>
    <property type="project" value="UniProtKB-EC"/>
</dbReference>
<evidence type="ECO:0000256" key="2">
    <source>
        <dbReference type="ARBA" id="ARBA00011062"/>
    </source>
</evidence>
<dbReference type="OrthoDB" id="9780815at2"/>
<dbReference type="Gene3D" id="3.40.1210.10">
    <property type="entry name" value="Survival protein SurE-like phosphatase/nucleotidase"/>
    <property type="match status" value="1"/>
</dbReference>
<dbReference type="AlphaFoldDB" id="A0A3N1HJU6"/>
<dbReference type="InterPro" id="IPR036523">
    <property type="entry name" value="SurE-like_sf"/>
</dbReference>
<evidence type="ECO:0000313" key="9">
    <source>
        <dbReference type="EMBL" id="ROP42741.1"/>
    </source>
</evidence>
<evidence type="ECO:0000313" key="10">
    <source>
        <dbReference type="Proteomes" id="UP000276232"/>
    </source>
</evidence>
<dbReference type="Proteomes" id="UP000276232">
    <property type="component" value="Unassembled WGS sequence"/>
</dbReference>
<dbReference type="PANTHER" id="PTHR30457:SF12">
    <property type="entry name" value="5'_3'-NUCLEOTIDASE SURE"/>
    <property type="match status" value="1"/>
</dbReference>
<dbReference type="SUPFAM" id="SSF64167">
    <property type="entry name" value="SurE-like"/>
    <property type="match status" value="1"/>
</dbReference>
<dbReference type="Pfam" id="PF01975">
    <property type="entry name" value="SurE"/>
    <property type="match status" value="1"/>
</dbReference>
<name>A0A3N1HJU6_9ACTN</name>
<dbReference type="GO" id="GO:0000166">
    <property type="term" value="F:nucleotide binding"/>
    <property type="evidence" value="ECO:0007669"/>
    <property type="project" value="UniProtKB-KW"/>
</dbReference>
<dbReference type="PANTHER" id="PTHR30457">
    <property type="entry name" value="5'-NUCLEOTIDASE SURE"/>
    <property type="match status" value="1"/>
</dbReference>
<dbReference type="InParanoid" id="A0A3N1HJU6"/>
<keyword evidence="10" id="KW-1185">Reference proteome</keyword>